<dbReference type="InterPro" id="IPR033432">
    <property type="entry name" value="GH94_catalytic"/>
</dbReference>
<keyword evidence="1" id="KW-0328">Glycosyltransferase</keyword>
<reference evidence="6 7" key="1">
    <citation type="journal article" date="2013" name="J. Mol. Microbiol. Biotechnol.">
        <title>Analysis of the Complete Genomes of Acholeplasma brassicae , A. palmae and A. laidlawii and Their Comparison to the Obligate Parasites from ' Candidatus Phytoplasma'.</title>
        <authorList>
            <person name="Kube M."/>
            <person name="Siewert C."/>
            <person name="Migdoll A.M."/>
            <person name="Duduk B."/>
            <person name="Holz S."/>
            <person name="Rabus R."/>
            <person name="Seemuller E."/>
            <person name="Mitrovic J."/>
            <person name="Muller I."/>
            <person name="Buttner C."/>
            <person name="Reinhardt R."/>
        </authorList>
    </citation>
    <scope>NUCLEOTIDE SEQUENCE [LARGE SCALE GENOMIC DNA]</scope>
    <source>
        <strain evidence="7">0502</strain>
    </source>
</reference>
<dbReference type="KEGG" id="abra:BN85304710"/>
<dbReference type="STRING" id="61635.BN85304710"/>
<accession>U4KMQ6</accession>
<dbReference type="Pfam" id="PF17167">
    <property type="entry name" value="Glyco_hydro_94"/>
    <property type="match status" value="1"/>
</dbReference>
<dbReference type="InterPro" id="IPR012341">
    <property type="entry name" value="6hp_glycosidase-like_sf"/>
</dbReference>
<evidence type="ECO:0000259" key="5">
    <source>
        <dbReference type="Pfam" id="PF21958"/>
    </source>
</evidence>
<dbReference type="InterPro" id="IPR053831">
    <property type="entry name" value="SOGP_N"/>
</dbReference>
<evidence type="ECO:0000256" key="1">
    <source>
        <dbReference type="ARBA" id="ARBA00022676"/>
    </source>
</evidence>
<dbReference type="Pfam" id="PF21250">
    <property type="entry name" value="SOGP_2nd"/>
    <property type="match status" value="1"/>
</dbReference>
<feature type="domain" description="Glycoside phosphorylase super sandwich" evidence="4">
    <location>
        <begin position="300"/>
        <end position="535"/>
    </location>
</feature>
<dbReference type="InterPro" id="IPR052047">
    <property type="entry name" value="GH94_Enzymes"/>
</dbReference>
<dbReference type="InterPro" id="IPR048771">
    <property type="entry name" value="SOGP_2nd"/>
</dbReference>
<dbReference type="Pfam" id="PF21958">
    <property type="entry name" value="SOGP_N"/>
    <property type="match status" value="1"/>
</dbReference>
<dbReference type="PANTHER" id="PTHR37469">
    <property type="entry name" value="CELLOBIONIC ACID PHOSPHORYLASE-RELATED"/>
    <property type="match status" value="1"/>
</dbReference>
<evidence type="ECO:0000313" key="7">
    <source>
        <dbReference type="Proteomes" id="UP000032737"/>
    </source>
</evidence>
<dbReference type="AlphaFoldDB" id="U4KMQ6"/>
<dbReference type="OrthoDB" id="9769991at2"/>
<keyword evidence="2" id="KW-0808">Transferase</keyword>
<dbReference type="HOGENOM" id="CLU_009079_0_0_14"/>
<evidence type="ECO:0000256" key="2">
    <source>
        <dbReference type="ARBA" id="ARBA00022679"/>
    </source>
</evidence>
<dbReference type="GO" id="GO:0016874">
    <property type="term" value="F:ligase activity"/>
    <property type="evidence" value="ECO:0007669"/>
    <property type="project" value="UniProtKB-KW"/>
</dbReference>
<dbReference type="PANTHER" id="PTHR37469:SF2">
    <property type="entry name" value="CELLOBIONIC ACID PHOSPHORYLASE"/>
    <property type="match status" value="1"/>
</dbReference>
<protein>
    <submittedName>
        <fullName evidence="6">Cyclic beta 1-2 glucan ligase</fullName>
    </submittedName>
</protein>
<dbReference type="Gene3D" id="2.60.420.10">
    <property type="entry name" value="Maltose phosphorylase, domain 3"/>
    <property type="match status" value="1"/>
</dbReference>
<proteinExistence type="predicted"/>
<evidence type="ECO:0000259" key="3">
    <source>
        <dbReference type="Pfam" id="PF17167"/>
    </source>
</evidence>
<dbReference type="Proteomes" id="UP000032737">
    <property type="component" value="Chromosome"/>
</dbReference>
<evidence type="ECO:0000313" key="6">
    <source>
        <dbReference type="EMBL" id="CCV65492.1"/>
    </source>
</evidence>
<dbReference type="InterPro" id="IPR008928">
    <property type="entry name" value="6-hairpin_glycosidase_sf"/>
</dbReference>
<feature type="domain" description="SOGP N-terminal" evidence="5">
    <location>
        <begin position="22"/>
        <end position="239"/>
    </location>
</feature>
<keyword evidence="7" id="KW-1185">Reference proteome</keyword>
<dbReference type="Gene3D" id="1.50.10.10">
    <property type="match status" value="1"/>
</dbReference>
<keyword evidence="6" id="KW-0436">Ligase</keyword>
<dbReference type="GO" id="GO:0005975">
    <property type="term" value="P:carbohydrate metabolic process"/>
    <property type="evidence" value="ECO:0007669"/>
    <property type="project" value="InterPro"/>
</dbReference>
<dbReference type="GO" id="GO:0016757">
    <property type="term" value="F:glycosyltransferase activity"/>
    <property type="evidence" value="ECO:0007669"/>
    <property type="project" value="UniProtKB-KW"/>
</dbReference>
<gene>
    <name evidence="6" type="ORF">BN85304710</name>
</gene>
<dbReference type="EMBL" id="FO681348">
    <property type="protein sequence ID" value="CCV65492.1"/>
    <property type="molecule type" value="Genomic_DNA"/>
</dbReference>
<dbReference type="RefSeq" id="WP_030004351.1">
    <property type="nucleotide sequence ID" value="NC_022549.1"/>
</dbReference>
<feature type="domain" description="Glycosyl hydrolase 94 catalytic" evidence="3">
    <location>
        <begin position="671"/>
        <end position="945"/>
    </location>
</feature>
<name>U4KMQ6_9MOLU</name>
<evidence type="ECO:0000259" key="4">
    <source>
        <dbReference type="Pfam" id="PF21250"/>
    </source>
</evidence>
<sequence length="1090" mass="125761">MSILKTAFQTTSLNSDKLQIELLKTGDIFKITSGHNQINLLSGNLIDGQFSNIYLRRKDLDGYQYEKLIGVFSKGGFCLKDNKAYYQGIALGVSYQVVLSLEDNLWHYDVTLSKHEGTYDLIYAQDLGIASKGSIQSSEAYTAQYIDHKAFKDELGYTICSRQNQGDPQFLQIGSLNKTVAYQTDGFQFFGLSYKETGIPEVLLEETLKNVNYQYEFPYIALQTESFELKKEETFSFYGLYLSSHEDVTTKIEKVKPYEVIKAFVSFNGLYDEKNRIDSTNVLQTKEVNQAYFEGINLRHVEEKDGKLLSFFKDDHVHVVLKEKERLVERPHGHLILHGDLLHASENVMATTNFIYGVFNSHVVLGNTNFHKLTGDVRSFLNVTKISGMRIYVKIDGRYVLLAMPSFYEIGINYAKWVYVIEDDELTVCVYSNEDTLVEKTTLESKNHKTYDVIVSNQLTMNTNEYETNISYTLNKDTLIVDAKENQMIMAHYPSLKYQFNTFGSTIKMGRDVFGFDEDQSLICFTYEGVSNLQINLEATFNDTFTNQDIDFDRSFKEAVSFIDLLTGIQVKNKAMHQFIDKLSDTVFWYTNNALTHYASPHGLEQYNGAAWGTRDVCQGPVELFMSAQRFDLVREILLKVFSRQFIEDGDFPQWFMFDKYFRIQAHESHGDIIMWPIRTLAHYLKMTKDTSILMEQVAYMSKSKNEFTKETVSLLDHVKFTLESIKKSFIPNTNLPRYGGGDWDDTLQPANQKLTDKMVSGWTVALFYDALAILEEEVKSVDDRFSYELKQLKEAVSTDYNKYLVKENVPAGFVVIEDDHLEYLLHPSDLNTGLNYRLLALKRPIISQMITKEQANKYHDLIKTHLKHPDGVRLMNTAVTYQGGKKTYFQRAETAANFGREIGIQYVHAHLRYIEAMTILGKEKDAFDALFEVNPINIKDSVKNASYRQSNVYFSSSDAKFNDRYEAKKNFHLVKEGKIEVKQGWRLYSSGPGIYINQVIRNILGIKVLDNKLYLDPMLKEAFDQTEVTYHYQGKKLHIRYLKSESVSLEINGKKIPMTKQQNQYRNAGFLIDDAFINQQETINITYYF</sequence>
<dbReference type="SUPFAM" id="SSF48208">
    <property type="entry name" value="Six-hairpin glycosidases"/>
    <property type="match status" value="1"/>
</dbReference>
<organism evidence="6 7">
    <name type="scientific">Acholeplasma brassicae</name>
    <dbReference type="NCBI Taxonomy" id="61635"/>
    <lineage>
        <taxon>Bacteria</taxon>
        <taxon>Bacillati</taxon>
        <taxon>Mycoplasmatota</taxon>
        <taxon>Mollicutes</taxon>
        <taxon>Acholeplasmatales</taxon>
        <taxon>Acholeplasmataceae</taxon>
        <taxon>Acholeplasma</taxon>
    </lineage>
</organism>